<evidence type="ECO:0000259" key="9">
    <source>
        <dbReference type="Pfam" id="PF04049"/>
    </source>
</evidence>
<dbReference type="PANTHER" id="PTHR12558:SF10">
    <property type="entry name" value="CELL DIVISION CYCLE PROTEIN 23 HOMOLOG"/>
    <property type="match status" value="1"/>
</dbReference>
<dbReference type="GO" id="GO:0045842">
    <property type="term" value="P:positive regulation of mitotic metaphase/anaphase transition"/>
    <property type="evidence" value="ECO:0007669"/>
    <property type="project" value="TreeGrafter"/>
</dbReference>
<dbReference type="SMART" id="SM00028">
    <property type="entry name" value="TPR"/>
    <property type="match status" value="7"/>
</dbReference>
<dbReference type="GO" id="GO:0031145">
    <property type="term" value="P:anaphase-promoting complex-dependent catabolic process"/>
    <property type="evidence" value="ECO:0007669"/>
    <property type="project" value="TreeGrafter"/>
</dbReference>
<dbReference type="SUPFAM" id="SSF48439">
    <property type="entry name" value="Protein prenylyltransferase"/>
    <property type="match status" value="1"/>
</dbReference>
<evidence type="ECO:0000256" key="8">
    <source>
        <dbReference type="SAM" id="MobiDB-lite"/>
    </source>
</evidence>
<evidence type="ECO:0000256" key="1">
    <source>
        <dbReference type="ARBA" id="ARBA00022618"/>
    </source>
</evidence>
<keyword evidence="5 7" id="KW-0802">TPR repeat</keyword>
<feature type="repeat" description="TPR" evidence="7">
    <location>
        <begin position="493"/>
        <end position="526"/>
    </location>
</feature>
<dbReference type="GO" id="GO:0016567">
    <property type="term" value="P:protein ubiquitination"/>
    <property type="evidence" value="ECO:0007669"/>
    <property type="project" value="TreeGrafter"/>
</dbReference>
<feature type="repeat" description="TPR" evidence="7">
    <location>
        <begin position="303"/>
        <end position="336"/>
    </location>
</feature>
<name>A0A4Y9YW94_9AGAM</name>
<dbReference type="GO" id="GO:0005680">
    <property type="term" value="C:anaphase-promoting complex"/>
    <property type="evidence" value="ECO:0007669"/>
    <property type="project" value="InterPro"/>
</dbReference>
<dbReference type="Pfam" id="PF13181">
    <property type="entry name" value="TPR_8"/>
    <property type="match status" value="1"/>
</dbReference>
<dbReference type="Gene3D" id="1.25.40.10">
    <property type="entry name" value="Tetratricopeptide repeat domain"/>
    <property type="match status" value="3"/>
</dbReference>
<keyword evidence="6" id="KW-0131">Cell cycle</keyword>
<evidence type="ECO:0000256" key="4">
    <source>
        <dbReference type="ARBA" id="ARBA00022786"/>
    </source>
</evidence>
<dbReference type="Pfam" id="PF13432">
    <property type="entry name" value="TPR_16"/>
    <property type="match status" value="2"/>
</dbReference>
<gene>
    <name evidence="10" type="ORF">EVG20_g5231</name>
</gene>
<dbReference type="Proteomes" id="UP000298327">
    <property type="component" value="Unassembled WGS sequence"/>
</dbReference>
<feature type="repeat" description="TPR" evidence="7">
    <location>
        <begin position="391"/>
        <end position="424"/>
    </location>
</feature>
<evidence type="ECO:0000256" key="2">
    <source>
        <dbReference type="ARBA" id="ARBA00022737"/>
    </source>
</evidence>
<keyword evidence="4" id="KW-0833">Ubl conjugation pathway</keyword>
<dbReference type="GO" id="GO:0051301">
    <property type="term" value="P:cell division"/>
    <property type="evidence" value="ECO:0007669"/>
    <property type="project" value="UniProtKB-KW"/>
</dbReference>
<comment type="caution">
    <text evidence="10">The sequence shown here is derived from an EMBL/GenBank/DDBJ whole genome shotgun (WGS) entry which is preliminary data.</text>
</comment>
<feature type="region of interest" description="Disordered" evidence="8">
    <location>
        <begin position="45"/>
        <end position="97"/>
    </location>
</feature>
<dbReference type="SUPFAM" id="SSF48452">
    <property type="entry name" value="TPR-like"/>
    <property type="match status" value="1"/>
</dbReference>
<dbReference type="InterPro" id="IPR011990">
    <property type="entry name" value="TPR-like_helical_dom_sf"/>
</dbReference>
<feature type="repeat" description="TPR" evidence="7">
    <location>
        <begin position="425"/>
        <end position="458"/>
    </location>
</feature>
<dbReference type="Pfam" id="PF04049">
    <property type="entry name" value="ANAPC8"/>
    <property type="match status" value="1"/>
</dbReference>
<reference evidence="10 11" key="1">
    <citation type="submission" date="2019-02" db="EMBL/GenBank/DDBJ databases">
        <title>Genome sequencing of the rare red list fungi Dentipellis fragilis.</title>
        <authorList>
            <person name="Buettner E."/>
            <person name="Kellner H."/>
        </authorList>
    </citation>
    <scope>NUCLEOTIDE SEQUENCE [LARGE SCALE GENOMIC DNA]</scope>
    <source>
        <strain evidence="10 11">DSM 105465</strain>
    </source>
</reference>
<dbReference type="InterPro" id="IPR019734">
    <property type="entry name" value="TPR_rpt"/>
</dbReference>
<dbReference type="STRING" id="205917.A0A4Y9YW94"/>
<organism evidence="10 11">
    <name type="scientific">Dentipellis fragilis</name>
    <dbReference type="NCBI Taxonomy" id="205917"/>
    <lineage>
        <taxon>Eukaryota</taxon>
        <taxon>Fungi</taxon>
        <taxon>Dikarya</taxon>
        <taxon>Basidiomycota</taxon>
        <taxon>Agaricomycotina</taxon>
        <taxon>Agaricomycetes</taxon>
        <taxon>Russulales</taxon>
        <taxon>Hericiaceae</taxon>
        <taxon>Dentipellis</taxon>
    </lineage>
</organism>
<proteinExistence type="predicted"/>
<accession>A0A4Y9YW94</accession>
<evidence type="ECO:0000256" key="7">
    <source>
        <dbReference type="PROSITE-ProRule" id="PRU00339"/>
    </source>
</evidence>
<sequence length="650" mass="73472">MAAAVSVVDADMVKAIRKAVTDCSDRGLAFAAKWAAELLAATPEIDEGPDNLDKSLFTSTPARPQSKSMQDTPGLSPATSAMPPPPVPMRHPHAPLASDMMDDLHAQTVDLALEDEEEDILASGKACFDTREFLRAAHLLKTCSSARGQFLRIYSQYLAGEKRALQDWNKLEGDRNQPPVPVNPQLLDLLTQVQPLAEKNEPWGLFLRGLFLSRLNRREEAIEACLLSLQRYIWNWSAWTLLSSLIKDGEELSNLLPLMPIPPTHPLVHFFQIHTLNALHQPSENELGLCDRLLGSDYFPNSMWIMSLRACVLYHLHDFKQAEEQFEKILSLDPYRIDDIDVYSNILYVTEARLKLSKLAHDFLSLDKDRPEVCCLVGMPSFQVGGRFFAERTNGSAGNHYSLRADHEKAIKYFRRATQLDQTYLSAWTLMGHEYVEMKNSHAAIEAYRRAVDVNRKDYRAWYGLGQAYELLNMHQYALHYFQRATALRPYDVRLWQAQGASYEEMGRWREAVECYRRALLGADVNEGTINLKLAKLHDDLEEYPEAAAYHQRVIDSSKALLNPVTEYAKSLMYVARFQVEKVEKGGGDLELARDYLSKVAASNAEDAVPAAELLKSVNVAIALKEREERVKAEERAAAEQMDATEEPTA</sequence>
<evidence type="ECO:0000256" key="6">
    <source>
        <dbReference type="ARBA" id="ARBA00023306"/>
    </source>
</evidence>
<dbReference type="PROSITE" id="PS50005">
    <property type="entry name" value="TPR"/>
    <property type="match status" value="5"/>
</dbReference>
<evidence type="ECO:0000313" key="10">
    <source>
        <dbReference type="EMBL" id="TFY65861.1"/>
    </source>
</evidence>
<feature type="repeat" description="TPR" evidence="7">
    <location>
        <begin position="459"/>
        <end position="492"/>
    </location>
</feature>
<evidence type="ECO:0000256" key="3">
    <source>
        <dbReference type="ARBA" id="ARBA00022776"/>
    </source>
</evidence>
<keyword evidence="11" id="KW-1185">Reference proteome</keyword>
<feature type="domain" description="Cdc23" evidence="9">
    <location>
        <begin position="14"/>
        <end position="310"/>
    </location>
</feature>
<dbReference type="PANTHER" id="PTHR12558">
    <property type="entry name" value="CELL DIVISION CYCLE 16,23,27"/>
    <property type="match status" value="1"/>
</dbReference>
<evidence type="ECO:0000313" key="11">
    <source>
        <dbReference type="Proteomes" id="UP000298327"/>
    </source>
</evidence>
<dbReference type="InterPro" id="IPR007192">
    <property type="entry name" value="APC8"/>
</dbReference>
<keyword evidence="3" id="KW-0498">Mitosis</keyword>
<protein>
    <recommendedName>
        <fullName evidence="9">Cdc23 domain-containing protein</fullName>
    </recommendedName>
</protein>
<feature type="compositionally biased region" description="Polar residues" evidence="8">
    <location>
        <begin position="56"/>
        <end position="73"/>
    </location>
</feature>
<evidence type="ECO:0000256" key="5">
    <source>
        <dbReference type="ARBA" id="ARBA00022803"/>
    </source>
</evidence>
<dbReference type="OrthoDB" id="10262026at2759"/>
<dbReference type="AlphaFoldDB" id="A0A4Y9YW94"/>
<keyword evidence="1" id="KW-0132">Cell division</keyword>
<dbReference type="EMBL" id="SEOQ01000301">
    <property type="protein sequence ID" value="TFY65861.1"/>
    <property type="molecule type" value="Genomic_DNA"/>
</dbReference>
<keyword evidence="2" id="KW-0677">Repeat</keyword>